<evidence type="ECO:0000256" key="1">
    <source>
        <dbReference type="SAM" id="Phobius"/>
    </source>
</evidence>
<feature type="transmembrane region" description="Helical" evidence="1">
    <location>
        <begin position="15"/>
        <end position="35"/>
    </location>
</feature>
<keyword evidence="1" id="KW-1133">Transmembrane helix</keyword>
<evidence type="ECO:0000313" key="2">
    <source>
        <dbReference type="EMBL" id="KKO12600.1"/>
    </source>
</evidence>
<feature type="transmembrane region" description="Helical" evidence="1">
    <location>
        <begin position="84"/>
        <end position="103"/>
    </location>
</feature>
<dbReference type="AlphaFoldDB" id="A0A0F9W860"/>
<keyword evidence="1" id="KW-0472">Membrane</keyword>
<name>A0A0F9W860_9ZZZZ</name>
<sequence>MVGKTGARDKKDARALAVVLIVLALVLTISAIFAIPLLAEFNANFLAPGLGLRDAAIIAFVATLVVLVVFAFAAGDGLLGEIQFMLPGFFAFFLVLWLLIAWVF</sequence>
<feature type="transmembrane region" description="Helical" evidence="1">
    <location>
        <begin position="55"/>
        <end position="72"/>
    </location>
</feature>
<comment type="caution">
    <text evidence="2">The sequence shown here is derived from an EMBL/GenBank/DDBJ whole genome shotgun (WGS) entry which is preliminary data.</text>
</comment>
<accession>A0A0F9W860</accession>
<proteinExistence type="predicted"/>
<organism evidence="2">
    <name type="scientific">marine sediment metagenome</name>
    <dbReference type="NCBI Taxonomy" id="412755"/>
    <lineage>
        <taxon>unclassified sequences</taxon>
        <taxon>metagenomes</taxon>
        <taxon>ecological metagenomes</taxon>
    </lineage>
</organism>
<reference evidence="2" key="1">
    <citation type="journal article" date="2015" name="Nature">
        <title>Complex archaea that bridge the gap between prokaryotes and eukaryotes.</title>
        <authorList>
            <person name="Spang A."/>
            <person name="Saw J.H."/>
            <person name="Jorgensen S.L."/>
            <person name="Zaremba-Niedzwiedzka K."/>
            <person name="Martijn J."/>
            <person name="Lind A.E."/>
            <person name="van Eijk R."/>
            <person name="Schleper C."/>
            <person name="Guy L."/>
            <person name="Ettema T.J."/>
        </authorList>
    </citation>
    <scope>NUCLEOTIDE SEQUENCE</scope>
</reference>
<gene>
    <name evidence="2" type="ORF">LCGC14_0006150</name>
</gene>
<dbReference type="EMBL" id="LAZR01000001">
    <property type="protein sequence ID" value="KKO12600.1"/>
    <property type="molecule type" value="Genomic_DNA"/>
</dbReference>
<protein>
    <submittedName>
        <fullName evidence="2">Uncharacterized protein</fullName>
    </submittedName>
</protein>
<keyword evidence="1" id="KW-0812">Transmembrane</keyword>